<evidence type="ECO:0000259" key="1">
    <source>
        <dbReference type="Pfam" id="PF04326"/>
    </source>
</evidence>
<gene>
    <name evidence="2" type="ORF">A3E29_01915</name>
</gene>
<dbReference type="InterPro" id="IPR007421">
    <property type="entry name" value="Schlafen_AlbA_2_dom"/>
</dbReference>
<name>A0A1F5PLK0_9BACT</name>
<dbReference type="Gene3D" id="3.30.950.30">
    <property type="entry name" value="Schlafen, AAA domain"/>
    <property type="match status" value="1"/>
</dbReference>
<comment type="caution">
    <text evidence="2">The sequence shown here is derived from an EMBL/GenBank/DDBJ whole genome shotgun (WGS) entry which is preliminary data.</text>
</comment>
<accession>A0A1F5PLK0</accession>
<dbReference type="PANTHER" id="PTHR30595:SF6">
    <property type="entry name" value="SCHLAFEN ALBA-2 DOMAIN-CONTAINING PROTEIN"/>
    <property type="match status" value="1"/>
</dbReference>
<dbReference type="AlphaFoldDB" id="A0A1F5PLK0"/>
<evidence type="ECO:0000313" key="2">
    <source>
        <dbReference type="EMBL" id="OGE90532.1"/>
    </source>
</evidence>
<evidence type="ECO:0000313" key="3">
    <source>
        <dbReference type="Proteomes" id="UP000177682"/>
    </source>
</evidence>
<dbReference type="PANTHER" id="PTHR30595">
    <property type="entry name" value="GLPR-RELATED TRANSCRIPTIONAL REPRESSOR"/>
    <property type="match status" value="1"/>
</dbReference>
<sequence>MQELNDEKLKRLFSKQGSLRENSWLEFKESFNWGSKDEYGRTAAAFANRAGGFLVYGIKNSPIEIVGIRNNNFEIKDESNITGYFHSVFSPEIHFDKYIVKHKNKTLGLLKIYQSDSKPVIAIKNDGAIKESEIYYRYNARTEKIKYPELVALFQLLVENERQRWIDILSNISKIGPENSGILNILTGEIKGDKGSLIIDEKLVPKLRFIKEGDFKRKGKPVLKLVGEVRQAKFSGSKFRLTNDANAMEVRVSDDLLLKEYSIDYDSLSKKLLKRYSDFKLNPKYHRIKNELKKDPKYHIVRYLDPKNPRSSKKDYYHPRILKAFDKYYTKR</sequence>
<dbReference type="EMBL" id="MFEY01000005">
    <property type="protein sequence ID" value="OGE90532.1"/>
    <property type="molecule type" value="Genomic_DNA"/>
</dbReference>
<protein>
    <recommendedName>
        <fullName evidence="1">Schlafen AlbA-2 domain-containing protein</fullName>
    </recommendedName>
</protein>
<feature type="domain" description="Schlafen AlbA-2" evidence="1">
    <location>
        <begin position="21"/>
        <end position="145"/>
    </location>
</feature>
<dbReference type="Proteomes" id="UP000177682">
    <property type="component" value="Unassembled WGS sequence"/>
</dbReference>
<dbReference type="Pfam" id="PF04326">
    <property type="entry name" value="SLFN_AlbA_2"/>
    <property type="match status" value="1"/>
</dbReference>
<organism evidence="2 3">
    <name type="scientific">Candidatus Doudnabacteria bacterium RIFCSPHIGHO2_12_FULL_48_16</name>
    <dbReference type="NCBI Taxonomy" id="1817838"/>
    <lineage>
        <taxon>Bacteria</taxon>
        <taxon>Candidatus Doudnaibacteriota</taxon>
    </lineage>
</organism>
<proteinExistence type="predicted"/>
<reference evidence="2 3" key="1">
    <citation type="journal article" date="2016" name="Nat. Commun.">
        <title>Thousands of microbial genomes shed light on interconnected biogeochemical processes in an aquifer system.</title>
        <authorList>
            <person name="Anantharaman K."/>
            <person name="Brown C.T."/>
            <person name="Hug L.A."/>
            <person name="Sharon I."/>
            <person name="Castelle C.J."/>
            <person name="Probst A.J."/>
            <person name="Thomas B.C."/>
            <person name="Singh A."/>
            <person name="Wilkins M.J."/>
            <person name="Karaoz U."/>
            <person name="Brodie E.L."/>
            <person name="Williams K.H."/>
            <person name="Hubbard S.S."/>
            <person name="Banfield J.F."/>
        </authorList>
    </citation>
    <scope>NUCLEOTIDE SEQUENCE [LARGE SCALE GENOMIC DNA]</scope>
</reference>
<dbReference type="InterPro" id="IPR038461">
    <property type="entry name" value="Schlafen_AlbA_2_dom_sf"/>
</dbReference>